<reference evidence="2 3" key="2">
    <citation type="submission" date="2019-04" db="EMBL/GenBank/DDBJ databases">
        <title>The genome sequence of big-headed turtle.</title>
        <authorList>
            <person name="Gong S."/>
        </authorList>
    </citation>
    <scope>NUCLEOTIDE SEQUENCE [LARGE SCALE GENOMIC DNA]</scope>
    <source>
        <strain evidence="2">DO16091913</strain>
        <tissue evidence="2">Muscle</tissue>
    </source>
</reference>
<gene>
    <name evidence="2" type="ORF">DR999_PMT23694</name>
</gene>
<evidence type="ECO:0000313" key="3">
    <source>
        <dbReference type="Proteomes" id="UP000297703"/>
    </source>
</evidence>
<evidence type="ECO:0000313" key="2">
    <source>
        <dbReference type="EMBL" id="TFJ94973.1"/>
    </source>
</evidence>
<comment type="caution">
    <text evidence="2">The sequence shown here is derived from an EMBL/GenBank/DDBJ whole genome shotgun (WGS) entry which is preliminary data.</text>
</comment>
<name>A0A4D9DJ29_9SAUR</name>
<dbReference type="Proteomes" id="UP000297703">
    <property type="component" value="Unassembled WGS sequence"/>
</dbReference>
<keyword evidence="3" id="KW-1185">Reference proteome</keyword>
<proteinExistence type="predicted"/>
<dbReference type="EMBL" id="QXTE01019133">
    <property type="protein sequence ID" value="TFJ94973.1"/>
    <property type="molecule type" value="Genomic_DNA"/>
</dbReference>
<dbReference type="AlphaFoldDB" id="A0A4D9DJ29"/>
<feature type="region of interest" description="Disordered" evidence="1">
    <location>
        <begin position="38"/>
        <end position="102"/>
    </location>
</feature>
<reference evidence="2 3" key="1">
    <citation type="submission" date="2019-04" db="EMBL/GenBank/DDBJ databases">
        <title>Draft genome of the big-headed turtle Platysternon megacephalum.</title>
        <authorList>
            <person name="Gong S."/>
        </authorList>
    </citation>
    <scope>NUCLEOTIDE SEQUENCE [LARGE SCALE GENOMIC DNA]</scope>
    <source>
        <strain evidence="2">DO16091913</strain>
        <tissue evidence="2">Muscle</tissue>
    </source>
</reference>
<sequence length="102" mass="11355">MVSKQVGLRCQGCNSPQFIQRKEKHNHSPFHRGLWPIHSRRRKAEAPGKEPRTASVKEMEQAAPNPSSTMQVESFGTGLREPECKLATPLHAPHQPGARGPK</sequence>
<organism evidence="2 3">
    <name type="scientific">Platysternon megacephalum</name>
    <name type="common">big-headed turtle</name>
    <dbReference type="NCBI Taxonomy" id="55544"/>
    <lineage>
        <taxon>Eukaryota</taxon>
        <taxon>Metazoa</taxon>
        <taxon>Chordata</taxon>
        <taxon>Craniata</taxon>
        <taxon>Vertebrata</taxon>
        <taxon>Euteleostomi</taxon>
        <taxon>Archelosauria</taxon>
        <taxon>Testudinata</taxon>
        <taxon>Testudines</taxon>
        <taxon>Cryptodira</taxon>
        <taxon>Durocryptodira</taxon>
        <taxon>Testudinoidea</taxon>
        <taxon>Platysternidae</taxon>
        <taxon>Platysternon</taxon>
    </lineage>
</organism>
<feature type="compositionally biased region" description="Basic and acidic residues" evidence="1">
    <location>
        <begin position="44"/>
        <end position="60"/>
    </location>
</feature>
<feature type="compositionally biased region" description="Polar residues" evidence="1">
    <location>
        <begin position="64"/>
        <end position="74"/>
    </location>
</feature>
<accession>A0A4D9DJ29</accession>
<evidence type="ECO:0000256" key="1">
    <source>
        <dbReference type="SAM" id="MobiDB-lite"/>
    </source>
</evidence>
<protein>
    <submittedName>
        <fullName evidence="2">(4Fe-4S)-binding protein</fullName>
    </submittedName>
</protein>